<dbReference type="EMBL" id="BKCP01005072">
    <property type="protein sequence ID" value="GER36049.1"/>
    <property type="molecule type" value="Genomic_DNA"/>
</dbReference>
<keyword evidence="2" id="KW-1185">Reference proteome</keyword>
<organism evidence="1 2">
    <name type="scientific">Striga asiatica</name>
    <name type="common">Asiatic witchweed</name>
    <name type="synonym">Buchnera asiatica</name>
    <dbReference type="NCBI Taxonomy" id="4170"/>
    <lineage>
        <taxon>Eukaryota</taxon>
        <taxon>Viridiplantae</taxon>
        <taxon>Streptophyta</taxon>
        <taxon>Embryophyta</taxon>
        <taxon>Tracheophyta</taxon>
        <taxon>Spermatophyta</taxon>
        <taxon>Magnoliopsida</taxon>
        <taxon>eudicotyledons</taxon>
        <taxon>Gunneridae</taxon>
        <taxon>Pentapetalae</taxon>
        <taxon>asterids</taxon>
        <taxon>lamiids</taxon>
        <taxon>Lamiales</taxon>
        <taxon>Orobanchaceae</taxon>
        <taxon>Buchnereae</taxon>
        <taxon>Striga</taxon>
    </lineage>
</organism>
<proteinExistence type="predicted"/>
<gene>
    <name evidence="1" type="ORF">STAS_12370</name>
</gene>
<evidence type="ECO:0000313" key="1">
    <source>
        <dbReference type="EMBL" id="GER36049.1"/>
    </source>
</evidence>
<dbReference type="Proteomes" id="UP000325081">
    <property type="component" value="Unassembled WGS sequence"/>
</dbReference>
<comment type="caution">
    <text evidence="1">The sequence shown here is derived from an EMBL/GenBank/DDBJ whole genome shotgun (WGS) entry which is preliminary data.</text>
</comment>
<sequence length="118" mass="13390">MGSSVGRHSQMIMRNFQKIRIICEARNSNPSQILSFPESPSECRNCSFLLGAVSNSCIDPDICYNSRFLKPRRRGPSQIDGNLHRMVKTVSGLQLLQPISIEKYFFFDLMVTTTVSED</sequence>
<keyword evidence="1" id="KW-0176">Collagen</keyword>
<dbReference type="AlphaFoldDB" id="A0A5A7PT98"/>
<protein>
    <submittedName>
        <fullName evidence="1">Collagen alpha-1(XXI) chain</fullName>
    </submittedName>
</protein>
<reference evidence="2" key="1">
    <citation type="journal article" date="2019" name="Curr. Biol.">
        <title>Genome Sequence of Striga asiatica Provides Insight into the Evolution of Plant Parasitism.</title>
        <authorList>
            <person name="Yoshida S."/>
            <person name="Kim S."/>
            <person name="Wafula E.K."/>
            <person name="Tanskanen J."/>
            <person name="Kim Y.M."/>
            <person name="Honaas L."/>
            <person name="Yang Z."/>
            <person name="Spallek T."/>
            <person name="Conn C.E."/>
            <person name="Ichihashi Y."/>
            <person name="Cheong K."/>
            <person name="Cui S."/>
            <person name="Der J.P."/>
            <person name="Gundlach H."/>
            <person name="Jiao Y."/>
            <person name="Hori C."/>
            <person name="Ishida J.K."/>
            <person name="Kasahara H."/>
            <person name="Kiba T."/>
            <person name="Kim M.S."/>
            <person name="Koo N."/>
            <person name="Laohavisit A."/>
            <person name="Lee Y.H."/>
            <person name="Lumba S."/>
            <person name="McCourt P."/>
            <person name="Mortimer J.C."/>
            <person name="Mutuku J.M."/>
            <person name="Nomura T."/>
            <person name="Sasaki-Sekimoto Y."/>
            <person name="Seto Y."/>
            <person name="Wang Y."/>
            <person name="Wakatake T."/>
            <person name="Sakakibara H."/>
            <person name="Demura T."/>
            <person name="Yamaguchi S."/>
            <person name="Yoneyama K."/>
            <person name="Manabe R.I."/>
            <person name="Nelson D.C."/>
            <person name="Schulman A.H."/>
            <person name="Timko M.P."/>
            <person name="dePamphilis C.W."/>
            <person name="Choi D."/>
            <person name="Shirasu K."/>
        </authorList>
    </citation>
    <scope>NUCLEOTIDE SEQUENCE [LARGE SCALE GENOMIC DNA]</scope>
    <source>
        <strain evidence="2">cv. UVA1</strain>
    </source>
</reference>
<evidence type="ECO:0000313" key="2">
    <source>
        <dbReference type="Proteomes" id="UP000325081"/>
    </source>
</evidence>
<accession>A0A5A7PT98</accession>
<name>A0A5A7PT98_STRAF</name>